<reference evidence="1 2" key="1">
    <citation type="submission" date="2017-08" db="EMBL/GenBank/DDBJ databases">
        <title>Infants hospitalized years apart are colonized by the same room-sourced microbial strains.</title>
        <authorList>
            <person name="Brooks B."/>
            <person name="Olm M.R."/>
            <person name="Firek B.A."/>
            <person name="Baker R."/>
            <person name="Thomas B.C."/>
            <person name="Morowitz M.J."/>
            <person name="Banfield J.F."/>
        </authorList>
    </citation>
    <scope>NUCLEOTIDE SEQUENCE [LARGE SCALE GENOMIC DNA]</scope>
    <source>
        <strain evidence="1">S2_003_000_R2_14</strain>
    </source>
</reference>
<dbReference type="AlphaFoldDB" id="A0A2W5STM0"/>
<evidence type="ECO:0000313" key="1">
    <source>
        <dbReference type="EMBL" id="PZR04997.1"/>
    </source>
</evidence>
<protein>
    <recommendedName>
        <fullName evidence="3">Hedgehog/Intein (Hint) domain-containing protein</fullName>
    </recommendedName>
</protein>
<evidence type="ECO:0008006" key="3">
    <source>
        <dbReference type="Google" id="ProtNLM"/>
    </source>
</evidence>
<evidence type="ECO:0000313" key="2">
    <source>
        <dbReference type="Proteomes" id="UP000249061"/>
    </source>
</evidence>
<organism evidence="1 2">
    <name type="scientific">Archangium gephyra</name>
    <dbReference type="NCBI Taxonomy" id="48"/>
    <lineage>
        <taxon>Bacteria</taxon>
        <taxon>Pseudomonadati</taxon>
        <taxon>Myxococcota</taxon>
        <taxon>Myxococcia</taxon>
        <taxon>Myxococcales</taxon>
        <taxon>Cystobacterineae</taxon>
        <taxon>Archangiaceae</taxon>
        <taxon>Archangium</taxon>
    </lineage>
</organism>
<comment type="caution">
    <text evidence="1">The sequence shown here is derived from an EMBL/GenBank/DDBJ whole genome shotgun (WGS) entry which is preliminary data.</text>
</comment>
<proteinExistence type="predicted"/>
<accession>A0A2W5STM0</accession>
<dbReference type="Proteomes" id="UP000249061">
    <property type="component" value="Unassembled WGS sequence"/>
</dbReference>
<name>A0A2W5STM0_9BACT</name>
<dbReference type="SUPFAM" id="SSF51294">
    <property type="entry name" value="Hedgehog/intein (Hint) domain"/>
    <property type="match status" value="1"/>
</dbReference>
<dbReference type="EMBL" id="QFQP01000049">
    <property type="protein sequence ID" value="PZR04997.1"/>
    <property type="molecule type" value="Genomic_DNA"/>
</dbReference>
<dbReference type="Gene3D" id="2.170.16.10">
    <property type="entry name" value="Hedgehog/Intein (Hint) domain"/>
    <property type="match status" value="1"/>
</dbReference>
<gene>
    <name evidence="1" type="ORF">DI536_33095</name>
</gene>
<sequence length="176" mass="19121">MAQFACPNSCIARGTPVKTPRGLKNIEDVSVGDEVVVVDPASLDEHVGVVTAVRSATRECARVDTLRLTPAPVVRHRHSESVPALSSLVLHAHAASCFDDGAFLLRSRNRLLPQGRRELPGRFCVRVLAEDWRVDVCALDGRRSAVGLRRARYARVLLGDRGQVSPFAPGLHSASR</sequence>
<dbReference type="InterPro" id="IPR036844">
    <property type="entry name" value="Hint_dom_sf"/>
</dbReference>